<evidence type="ECO:0000313" key="1">
    <source>
        <dbReference type="EMBL" id="MBE1608697.1"/>
    </source>
</evidence>
<dbReference type="EMBL" id="JADBEM010000001">
    <property type="protein sequence ID" value="MBE1608697.1"/>
    <property type="molecule type" value="Genomic_DNA"/>
</dbReference>
<dbReference type="SUPFAM" id="SSF101386">
    <property type="entry name" value="all-alpha NTP pyrophosphatases"/>
    <property type="match status" value="1"/>
</dbReference>
<dbReference type="Pfam" id="PF01503">
    <property type="entry name" value="PRA-PH"/>
    <property type="match status" value="1"/>
</dbReference>
<comment type="caution">
    <text evidence="1">The sequence shown here is derived from an EMBL/GenBank/DDBJ whole genome shotgun (WGS) entry which is preliminary data.</text>
</comment>
<organism evidence="1 2">
    <name type="scientific">Actinopolymorpha pittospori</name>
    <dbReference type="NCBI Taxonomy" id="648752"/>
    <lineage>
        <taxon>Bacteria</taxon>
        <taxon>Bacillati</taxon>
        <taxon>Actinomycetota</taxon>
        <taxon>Actinomycetes</taxon>
        <taxon>Propionibacteriales</taxon>
        <taxon>Actinopolymorphaceae</taxon>
        <taxon>Actinopolymorpha</taxon>
    </lineage>
</organism>
<proteinExistence type="predicted"/>
<sequence length="128" mass="13713">MLAVGRFHDAFNLPRRGRPTVDIPVEQASLRAQLLCEEVGEFVDATEAKDLVAIADALADIVYVAYGAALTYGIDLDAALREVHSSNMSKLGADGNPILRQDGKVLKSSGYCPPDIKSVLADQPSLPF</sequence>
<reference evidence="1" key="1">
    <citation type="submission" date="2020-10" db="EMBL/GenBank/DDBJ databases">
        <title>Sequencing the genomes of 1000 actinobacteria strains.</title>
        <authorList>
            <person name="Klenk H.-P."/>
        </authorList>
    </citation>
    <scope>NUCLEOTIDE SEQUENCE</scope>
    <source>
        <strain evidence="1">DSM 45354</strain>
    </source>
</reference>
<dbReference type="CDD" id="cd11530">
    <property type="entry name" value="NTP-PPase_DR2231_like"/>
    <property type="match status" value="1"/>
</dbReference>
<gene>
    <name evidence="1" type="ORF">HEB94_005545</name>
</gene>
<dbReference type="Gene3D" id="1.10.3420.10">
    <property type="entry name" value="putative ntp pyrophosphohydrolase like domain"/>
    <property type="match status" value="1"/>
</dbReference>
<dbReference type="InterPro" id="IPR021130">
    <property type="entry name" value="PRib-ATP_PPHydrolase-like"/>
</dbReference>
<keyword evidence="2" id="KW-1185">Reference proteome</keyword>
<protein>
    <submittedName>
        <fullName evidence="1">HAD superfamily Cof-like phosphohydrolase</fullName>
    </submittedName>
</protein>
<dbReference type="RefSeq" id="WP_192752420.1">
    <property type="nucleotide sequence ID" value="NZ_BAABJL010000172.1"/>
</dbReference>
<dbReference type="AlphaFoldDB" id="A0A927N4A9"/>
<accession>A0A927N4A9</accession>
<dbReference type="Proteomes" id="UP000638648">
    <property type="component" value="Unassembled WGS sequence"/>
</dbReference>
<dbReference type="InterPro" id="IPR023292">
    <property type="entry name" value="NTP_PyroPHydrolase-like_dom_sf"/>
</dbReference>
<name>A0A927N4A9_9ACTN</name>
<dbReference type="InterPro" id="IPR033653">
    <property type="entry name" value="NTP-PPase_DR2231-like"/>
</dbReference>
<evidence type="ECO:0000313" key="2">
    <source>
        <dbReference type="Proteomes" id="UP000638648"/>
    </source>
</evidence>